<evidence type="ECO:0008006" key="3">
    <source>
        <dbReference type="Google" id="ProtNLM"/>
    </source>
</evidence>
<evidence type="ECO:0000313" key="1">
    <source>
        <dbReference type="EMBL" id="CAG23622.1"/>
    </source>
</evidence>
<dbReference type="RefSeq" id="WP_011221767.1">
    <property type="nucleotide sequence ID" value="NC_006371.1"/>
</dbReference>
<gene>
    <name evidence="1" type="primary">T3590</name>
    <name evidence="1" type="ordered locus">PBPRB1762</name>
</gene>
<dbReference type="HOGENOM" id="CLU_153067_0_0_6"/>
<accession>Q6LGF8</accession>
<keyword evidence="2" id="KW-1185">Reference proteome</keyword>
<dbReference type="eggNOG" id="COG4680">
    <property type="taxonomic scope" value="Bacteria"/>
</dbReference>
<reference evidence="2" key="1">
    <citation type="journal article" date="2005" name="Science">
        <title>Life at depth: Photobacterium profundum genome sequence and expression analysis.</title>
        <authorList>
            <person name="Vezzi A."/>
            <person name="Campanaro S."/>
            <person name="D'Angelo M."/>
            <person name="Simonato F."/>
            <person name="Vitulo N."/>
            <person name="Lauro F.M."/>
            <person name="Cestaro A."/>
            <person name="Malacrida G."/>
            <person name="Simionati B."/>
            <person name="Cannata N."/>
            <person name="Romualdi C."/>
            <person name="Bartlett D.H."/>
            <person name="Valle G."/>
        </authorList>
    </citation>
    <scope>NUCLEOTIDE SEQUENCE [LARGE SCALE GENOMIC DNA]</scope>
    <source>
        <strain evidence="2">ATCC BAA-1253 / SS9</strain>
    </source>
</reference>
<dbReference type="Pfam" id="PF09907">
    <property type="entry name" value="HigB_toxin"/>
    <property type="match status" value="1"/>
</dbReference>
<sequence>MHVIRKEPFDTAKTLYPNCADALDDTYKALKKTQATTPEELKAVFPSLDNFKYVDKWYVIDIGGNTLRLIAFIEFSGGKCFIKHIVTHSEYDTITAGYRSKKIKR</sequence>
<evidence type="ECO:0000313" key="2">
    <source>
        <dbReference type="Proteomes" id="UP000000593"/>
    </source>
</evidence>
<dbReference type="KEGG" id="ppr:PBPRB1762"/>
<dbReference type="InterPro" id="IPR018669">
    <property type="entry name" value="Toxin_HigB"/>
</dbReference>
<name>Q6LGF8_PHOPR</name>
<dbReference type="AlphaFoldDB" id="Q6LGF8"/>
<dbReference type="GO" id="GO:0004519">
    <property type="term" value="F:endonuclease activity"/>
    <property type="evidence" value="ECO:0007669"/>
    <property type="project" value="InterPro"/>
</dbReference>
<dbReference type="GO" id="GO:0110001">
    <property type="term" value="C:toxin-antitoxin complex"/>
    <property type="evidence" value="ECO:0007669"/>
    <property type="project" value="InterPro"/>
</dbReference>
<dbReference type="EMBL" id="CR378680">
    <property type="protein sequence ID" value="CAG23622.1"/>
    <property type="molecule type" value="Genomic_DNA"/>
</dbReference>
<dbReference type="STRING" id="298386.PBPRB1762"/>
<organism evidence="1 2">
    <name type="scientific">Photobacterium profundum (strain SS9)</name>
    <dbReference type="NCBI Taxonomy" id="298386"/>
    <lineage>
        <taxon>Bacteria</taxon>
        <taxon>Pseudomonadati</taxon>
        <taxon>Pseudomonadota</taxon>
        <taxon>Gammaproteobacteria</taxon>
        <taxon>Vibrionales</taxon>
        <taxon>Vibrionaceae</taxon>
        <taxon>Photobacterium</taxon>
    </lineage>
</organism>
<protein>
    <recommendedName>
        <fullName evidence="3">Cytoplasmic protein</fullName>
    </recommendedName>
</protein>
<dbReference type="GO" id="GO:0003723">
    <property type="term" value="F:RNA binding"/>
    <property type="evidence" value="ECO:0007669"/>
    <property type="project" value="InterPro"/>
</dbReference>
<dbReference type="Proteomes" id="UP000000593">
    <property type="component" value="Chromosome 2"/>
</dbReference>
<proteinExistence type="predicted"/>